<keyword evidence="11" id="KW-0498">Mitosis</keyword>
<keyword evidence="22" id="KW-1185">Reference proteome</keyword>
<feature type="domain" description="RING-type" evidence="21">
    <location>
        <begin position="275"/>
        <end position="314"/>
    </location>
</feature>
<evidence type="ECO:0000259" key="20">
    <source>
        <dbReference type="PROSITE" id="PS50006"/>
    </source>
</evidence>
<comment type="similarity">
    <text evidence="4">Belongs to the CHFR family.</text>
</comment>
<evidence type="ECO:0000256" key="2">
    <source>
        <dbReference type="ARBA" id="ARBA00004322"/>
    </source>
</evidence>
<dbReference type="Gene3D" id="3.30.40.10">
    <property type="entry name" value="Zinc/RING finger domain, C3HC4 (zinc finger)"/>
    <property type="match status" value="1"/>
</dbReference>
<dbReference type="Gene3D" id="2.60.200.20">
    <property type="match status" value="1"/>
</dbReference>
<dbReference type="Pfam" id="PF13923">
    <property type="entry name" value="zf-C3HC4_2"/>
    <property type="match status" value="1"/>
</dbReference>
<keyword evidence="7" id="KW-0132">Cell division</keyword>
<feature type="compositionally biased region" description="Polar residues" evidence="19">
    <location>
        <begin position="459"/>
        <end position="481"/>
    </location>
</feature>
<evidence type="ECO:0000256" key="19">
    <source>
        <dbReference type="SAM" id="MobiDB-lite"/>
    </source>
</evidence>
<dbReference type="CDD" id="cd22672">
    <property type="entry name" value="FHA_CHFR"/>
    <property type="match status" value="1"/>
</dbReference>
<organism evidence="22 23">
    <name type="scientific">Biomphalaria glabrata</name>
    <name type="common">Bloodfluke planorb</name>
    <name type="synonym">Freshwater snail</name>
    <dbReference type="NCBI Taxonomy" id="6526"/>
    <lineage>
        <taxon>Eukaryota</taxon>
        <taxon>Metazoa</taxon>
        <taxon>Spiralia</taxon>
        <taxon>Lophotrochozoa</taxon>
        <taxon>Mollusca</taxon>
        <taxon>Gastropoda</taxon>
        <taxon>Heterobranchia</taxon>
        <taxon>Euthyneura</taxon>
        <taxon>Panpulmonata</taxon>
        <taxon>Hygrophila</taxon>
        <taxon>Lymnaeoidea</taxon>
        <taxon>Planorbidae</taxon>
        <taxon>Biomphalaria</taxon>
    </lineage>
</organism>
<dbReference type="InterPro" id="IPR000253">
    <property type="entry name" value="FHA_dom"/>
</dbReference>
<keyword evidence="10 18" id="KW-0863">Zinc-finger</keyword>
<keyword evidence="13" id="KW-0862">Zinc</keyword>
<dbReference type="Gene3D" id="3.30.40.140">
    <property type="match status" value="1"/>
</dbReference>
<dbReference type="SUPFAM" id="SSF49879">
    <property type="entry name" value="SMAD/FHA domain"/>
    <property type="match status" value="1"/>
</dbReference>
<evidence type="ECO:0000256" key="17">
    <source>
        <dbReference type="ARBA" id="ARBA00031332"/>
    </source>
</evidence>
<reference evidence="23" key="1">
    <citation type="submission" date="2025-08" db="UniProtKB">
        <authorList>
            <consortium name="RefSeq"/>
        </authorList>
    </citation>
    <scope>IDENTIFICATION</scope>
</reference>
<dbReference type="GeneID" id="106058222"/>
<evidence type="ECO:0000256" key="10">
    <source>
        <dbReference type="ARBA" id="ARBA00022771"/>
    </source>
</evidence>
<comment type="pathway">
    <text evidence="3">Protein modification; protein ubiquitination.</text>
</comment>
<dbReference type="PANTHER" id="PTHR16079:SF4">
    <property type="entry name" value="E3 UBIQUITIN-PROTEIN LIGASE CHFR"/>
    <property type="match status" value="1"/>
</dbReference>
<dbReference type="SUPFAM" id="SSF57850">
    <property type="entry name" value="RING/U-box"/>
    <property type="match status" value="1"/>
</dbReference>
<dbReference type="InterPro" id="IPR001841">
    <property type="entry name" value="Znf_RING"/>
</dbReference>
<dbReference type="SMART" id="SM00184">
    <property type="entry name" value="RING"/>
    <property type="match status" value="1"/>
</dbReference>
<dbReference type="PROSITE" id="PS50006">
    <property type="entry name" value="FHA_DOMAIN"/>
    <property type="match status" value="1"/>
</dbReference>
<evidence type="ECO:0000313" key="22">
    <source>
        <dbReference type="Proteomes" id="UP001165740"/>
    </source>
</evidence>
<dbReference type="FunFam" id="3.30.40.10:FF:000203">
    <property type="entry name" value="E3 ubiquitin-protein ligase CHFR isoform X1"/>
    <property type="match status" value="1"/>
</dbReference>
<feature type="region of interest" description="Disordered" evidence="19">
    <location>
        <begin position="194"/>
        <end position="262"/>
    </location>
</feature>
<evidence type="ECO:0000256" key="8">
    <source>
        <dbReference type="ARBA" id="ARBA00022679"/>
    </source>
</evidence>
<evidence type="ECO:0000256" key="13">
    <source>
        <dbReference type="ARBA" id="ARBA00022833"/>
    </source>
</evidence>
<keyword evidence="8" id="KW-0808">Transferase</keyword>
<evidence type="ECO:0000256" key="6">
    <source>
        <dbReference type="ARBA" id="ARBA00017908"/>
    </source>
</evidence>
<evidence type="ECO:0000256" key="12">
    <source>
        <dbReference type="ARBA" id="ARBA00022786"/>
    </source>
</evidence>
<dbReference type="GO" id="GO:0051301">
    <property type="term" value="P:cell division"/>
    <property type="evidence" value="ECO:0007669"/>
    <property type="project" value="UniProtKB-KW"/>
</dbReference>
<dbReference type="Pfam" id="PF00498">
    <property type="entry name" value="FHA"/>
    <property type="match status" value="1"/>
</dbReference>
<feature type="domain" description="FHA" evidence="20">
    <location>
        <begin position="70"/>
        <end position="116"/>
    </location>
</feature>
<feature type="compositionally biased region" description="Polar residues" evidence="19">
    <location>
        <begin position="250"/>
        <end position="260"/>
    </location>
</feature>
<dbReference type="OMA" id="SNYWFPG"/>
<feature type="compositionally biased region" description="Basic and acidic residues" evidence="19">
    <location>
        <begin position="233"/>
        <end position="248"/>
    </location>
</feature>
<dbReference type="GO" id="GO:0006511">
    <property type="term" value="P:ubiquitin-dependent protein catabolic process"/>
    <property type="evidence" value="ECO:0007669"/>
    <property type="project" value="TreeGrafter"/>
</dbReference>
<keyword evidence="9" id="KW-0479">Metal-binding</keyword>
<sequence length="704" mass="78567">MWILFVSSIYTIEEETAATTLHTLQYQTSFTRSFYYRSTMNDAPHEKVWGQLLSITNIQMPVIPIINNKFVIGRNSDCDLPHVDNKLVSSKHCYIERADDGTVWLYDTSTNGTLLNLKFKLVKGERRQLHHGDEIHIIHKKNDTENDIGYVFEDLKELDNEPRSDDTEEYSFNNNATFIEFYNSDESVNYVVTTPETKRQSSEDIGSTPCKKLKTENSNSNSKDDISIEENEKDGVKMSTPDRVKEKLNGQPNNSKSSVCGSKEEEDAFSETLVCSICQELLHDCISLQPCMHSFCSGCYSEWMDRSDECPSCRLKVERINKNHLVNNLVEAYLKLKPEKRRPEEELNELDMKNKITRDMLYPDKKIQQSFDYSDAGSQDSQADIQVVAPEAVGAAGAIGVPGAFGAHPVGLIFGAGTPFFGVGTTRAPQPVCRQCPNYVNNLVDQTINAVAAGIDTPDATTTPGPSTMQGASITPGSSTNPGSSRTQGPSTTGSSTPVDPDAKTFPPIPGYTCPPGGNHILCLCCMLPMPQRVVRHPTLPPQSCGICHRAFCHAYWGCRKVDCHGCLGKFKDMNFGKKCLTHLILDNPYESQVLANYMQKKGLSVKDVLAACLAKMVVGDYVCINQALFVSGEGINTPVCYSCGLRNFKDLAYFYRRDIPESDLPDEVKSRPNCHWGRNCRTQRNKPDHSKRFNHICEQSRTL</sequence>
<evidence type="ECO:0000256" key="3">
    <source>
        <dbReference type="ARBA" id="ARBA00004906"/>
    </source>
</evidence>
<dbReference type="InterPro" id="IPR040909">
    <property type="entry name" value="CHFR_Znf-CRD"/>
</dbReference>
<accession>A0A9W2YIS9</accession>
<proteinExistence type="inferred from homology"/>
<feature type="region of interest" description="Disordered" evidence="19">
    <location>
        <begin position="456"/>
        <end position="502"/>
    </location>
</feature>
<dbReference type="OrthoDB" id="1305878at2759"/>
<evidence type="ECO:0000256" key="18">
    <source>
        <dbReference type="PROSITE-ProRule" id="PRU00175"/>
    </source>
</evidence>
<dbReference type="PANTHER" id="PTHR16079">
    <property type="entry name" value="UBIQUITIN LIGASE PROTEIN CHFR"/>
    <property type="match status" value="1"/>
</dbReference>
<dbReference type="CDD" id="cd16503">
    <property type="entry name" value="RING-HC_CHFR"/>
    <property type="match status" value="1"/>
</dbReference>
<dbReference type="InterPro" id="IPR052256">
    <property type="entry name" value="E3_ubiquitin-ligase_CHFR"/>
</dbReference>
<evidence type="ECO:0000256" key="5">
    <source>
        <dbReference type="ARBA" id="ARBA00012483"/>
    </source>
</evidence>
<keyword evidence="12" id="KW-0833">Ubl conjugation pathway</keyword>
<evidence type="ECO:0000256" key="14">
    <source>
        <dbReference type="ARBA" id="ARBA00023242"/>
    </source>
</evidence>
<evidence type="ECO:0000256" key="9">
    <source>
        <dbReference type="ARBA" id="ARBA00022723"/>
    </source>
</evidence>
<evidence type="ECO:0000256" key="7">
    <source>
        <dbReference type="ARBA" id="ARBA00022618"/>
    </source>
</evidence>
<gene>
    <name evidence="23" type="primary">LOC106058222</name>
</gene>
<evidence type="ECO:0000256" key="4">
    <source>
        <dbReference type="ARBA" id="ARBA00005797"/>
    </source>
</evidence>
<feature type="compositionally biased region" description="Low complexity" evidence="19">
    <location>
        <begin position="482"/>
        <end position="498"/>
    </location>
</feature>
<dbReference type="AlphaFoldDB" id="A0A9W2YIS9"/>
<dbReference type="GO" id="GO:0016567">
    <property type="term" value="P:protein ubiquitination"/>
    <property type="evidence" value="ECO:0007669"/>
    <property type="project" value="TreeGrafter"/>
</dbReference>
<keyword evidence="15" id="KW-0131">Cell cycle</keyword>
<dbReference type="EC" id="2.3.2.27" evidence="5"/>
<protein>
    <recommendedName>
        <fullName evidence="6">E3 ubiquitin-protein ligase CHFR</fullName>
        <ecNumber evidence="5">2.3.2.27</ecNumber>
    </recommendedName>
    <alternativeName>
        <fullName evidence="17">Checkpoint with forkhead and RING finger domains protein</fullName>
    </alternativeName>
    <alternativeName>
        <fullName evidence="16">RING-type E3 ubiquitin transferase CHFR</fullName>
    </alternativeName>
</protein>
<dbReference type="GO" id="GO:0016605">
    <property type="term" value="C:PML body"/>
    <property type="evidence" value="ECO:0007669"/>
    <property type="project" value="UniProtKB-SubCell"/>
</dbReference>
<evidence type="ECO:0000259" key="21">
    <source>
        <dbReference type="PROSITE" id="PS50089"/>
    </source>
</evidence>
<evidence type="ECO:0000256" key="16">
    <source>
        <dbReference type="ARBA" id="ARBA00029800"/>
    </source>
</evidence>
<comment type="catalytic activity">
    <reaction evidence="1">
        <text>S-ubiquitinyl-[E2 ubiquitin-conjugating enzyme]-L-cysteine + [acceptor protein]-L-lysine = [E2 ubiquitin-conjugating enzyme]-L-cysteine + N(6)-ubiquitinyl-[acceptor protein]-L-lysine.</text>
        <dbReference type="EC" id="2.3.2.27"/>
    </reaction>
</comment>
<evidence type="ECO:0000256" key="11">
    <source>
        <dbReference type="ARBA" id="ARBA00022776"/>
    </source>
</evidence>
<dbReference type="InterPro" id="IPR008984">
    <property type="entry name" value="SMAD_FHA_dom_sf"/>
</dbReference>
<dbReference type="InterPro" id="IPR017907">
    <property type="entry name" value="Znf_RING_CS"/>
</dbReference>
<comment type="subcellular location">
    <subcellularLocation>
        <location evidence="2">Nucleus</location>
        <location evidence="2">PML body</location>
    </subcellularLocation>
</comment>
<dbReference type="Pfam" id="PF17979">
    <property type="entry name" value="zf-CRD"/>
    <property type="match status" value="1"/>
</dbReference>
<dbReference type="Proteomes" id="UP001165740">
    <property type="component" value="Chromosome 12"/>
</dbReference>
<keyword evidence="14" id="KW-0539">Nucleus</keyword>
<dbReference type="GO" id="GO:0061630">
    <property type="term" value="F:ubiquitin protein ligase activity"/>
    <property type="evidence" value="ECO:0007669"/>
    <property type="project" value="UniProtKB-EC"/>
</dbReference>
<evidence type="ECO:0000256" key="15">
    <source>
        <dbReference type="ARBA" id="ARBA00023306"/>
    </source>
</evidence>
<evidence type="ECO:0000313" key="23">
    <source>
        <dbReference type="RefSeq" id="XP_055862668.1"/>
    </source>
</evidence>
<dbReference type="InterPro" id="IPR013083">
    <property type="entry name" value="Znf_RING/FYVE/PHD"/>
</dbReference>
<dbReference type="PROSITE" id="PS00518">
    <property type="entry name" value="ZF_RING_1"/>
    <property type="match status" value="1"/>
</dbReference>
<name>A0A9W2YIS9_BIOGL</name>
<dbReference type="SMART" id="SM00240">
    <property type="entry name" value="FHA"/>
    <property type="match status" value="1"/>
</dbReference>
<dbReference type="PROSITE" id="PS50089">
    <property type="entry name" value="ZF_RING_2"/>
    <property type="match status" value="1"/>
</dbReference>
<evidence type="ECO:0000256" key="1">
    <source>
        <dbReference type="ARBA" id="ARBA00000900"/>
    </source>
</evidence>
<dbReference type="GO" id="GO:0008270">
    <property type="term" value="F:zinc ion binding"/>
    <property type="evidence" value="ECO:0007669"/>
    <property type="project" value="UniProtKB-KW"/>
</dbReference>
<dbReference type="RefSeq" id="XP_055862668.1">
    <property type="nucleotide sequence ID" value="XM_056006693.1"/>
</dbReference>